<evidence type="ECO:0000256" key="1">
    <source>
        <dbReference type="SAM" id="MobiDB-lite"/>
    </source>
</evidence>
<evidence type="ECO:0000313" key="2">
    <source>
        <dbReference type="EMBL" id="EIW85922.1"/>
    </source>
</evidence>
<comment type="caution">
    <text evidence="2">The sequence shown here is derived from an EMBL/GenBank/DDBJ whole genome shotgun (WGS) entry which is preliminary data.</text>
</comment>
<protein>
    <submittedName>
        <fullName evidence="2">Uncharacterized protein</fullName>
    </submittedName>
</protein>
<name>A0A5M3N3E1_CONPW</name>
<proteinExistence type="predicted"/>
<sequence>MLHHACDEGQWCGSLPQHHSVPFSLPNTVLASTDATDATDAKERTCEAAKRSRIISSAVWKRVEGHPAWTAGYDCGAETTLELPINSAGLCFLAEGSKHRGHVIVAYNDDDRGQTQSVRVQVRAAYIDPADLCATQVGVIQRSDGTNGVLISTPKLSGFIPNEDLVLFKVTVWLPACGPSGWLRPASVLSFDKLEMDIPGFSLATQALEEKVLFGDVLVKNVFGRADVKSLRCKTGSFNAIFASINGRFHATESLSLETQKGNISADIQLEGDNATAIVSIGEGSVKARVGSHAQSRPGKFEVKTDPTKDAVKVIVRKLAVRTRLNSDAKRAYGHSHVQDLHTYFQGTCDAQTKDDVVTVTEALEKGPIGPDKDIGVPEDSAYIFLDEARQNIWNVVVSTVKGNVTLTRGDKIGSNVHPPTVVQDGTAPRLHPRNEHPQEKSPAYTESMISSSATFTSAVYRYSAKAAYIPHTPSPTRPSPLPFTFLELPTISEDTRKKYRTSRIWIQKMFNKIAGYIPYKKRVETIRDSEKPLPVGGIKYLTKQ</sequence>
<dbReference type="EMBL" id="JH711573">
    <property type="protein sequence ID" value="EIW85922.1"/>
    <property type="molecule type" value="Genomic_DNA"/>
</dbReference>
<dbReference type="AlphaFoldDB" id="A0A5M3N3E1"/>
<organism evidence="2 3">
    <name type="scientific">Coniophora puteana (strain RWD-64-598)</name>
    <name type="common">Brown rot fungus</name>
    <dbReference type="NCBI Taxonomy" id="741705"/>
    <lineage>
        <taxon>Eukaryota</taxon>
        <taxon>Fungi</taxon>
        <taxon>Dikarya</taxon>
        <taxon>Basidiomycota</taxon>
        <taxon>Agaricomycotina</taxon>
        <taxon>Agaricomycetes</taxon>
        <taxon>Agaricomycetidae</taxon>
        <taxon>Boletales</taxon>
        <taxon>Coniophorineae</taxon>
        <taxon>Coniophoraceae</taxon>
        <taxon>Coniophora</taxon>
    </lineage>
</organism>
<gene>
    <name evidence="2" type="ORF">CONPUDRAFT_160841</name>
</gene>
<accession>A0A5M3N3E1</accession>
<dbReference type="GeneID" id="19204426"/>
<evidence type="ECO:0000313" key="3">
    <source>
        <dbReference type="Proteomes" id="UP000053558"/>
    </source>
</evidence>
<reference evidence="3" key="1">
    <citation type="journal article" date="2012" name="Science">
        <title>The Paleozoic origin of enzymatic lignin decomposition reconstructed from 31 fungal genomes.</title>
        <authorList>
            <person name="Floudas D."/>
            <person name="Binder M."/>
            <person name="Riley R."/>
            <person name="Barry K."/>
            <person name="Blanchette R.A."/>
            <person name="Henrissat B."/>
            <person name="Martinez A.T."/>
            <person name="Otillar R."/>
            <person name="Spatafora J.W."/>
            <person name="Yadav J.S."/>
            <person name="Aerts A."/>
            <person name="Benoit I."/>
            <person name="Boyd A."/>
            <person name="Carlson A."/>
            <person name="Copeland A."/>
            <person name="Coutinho P.M."/>
            <person name="de Vries R.P."/>
            <person name="Ferreira P."/>
            <person name="Findley K."/>
            <person name="Foster B."/>
            <person name="Gaskell J."/>
            <person name="Glotzer D."/>
            <person name="Gorecki P."/>
            <person name="Heitman J."/>
            <person name="Hesse C."/>
            <person name="Hori C."/>
            <person name="Igarashi K."/>
            <person name="Jurgens J.A."/>
            <person name="Kallen N."/>
            <person name="Kersten P."/>
            <person name="Kohler A."/>
            <person name="Kuees U."/>
            <person name="Kumar T.K.A."/>
            <person name="Kuo A."/>
            <person name="LaButti K."/>
            <person name="Larrondo L.F."/>
            <person name="Lindquist E."/>
            <person name="Ling A."/>
            <person name="Lombard V."/>
            <person name="Lucas S."/>
            <person name="Lundell T."/>
            <person name="Martin R."/>
            <person name="McLaughlin D.J."/>
            <person name="Morgenstern I."/>
            <person name="Morin E."/>
            <person name="Murat C."/>
            <person name="Nagy L.G."/>
            <person name="Nolan M."/>
            <person name="Ohm R.A."/>
            <person name="Patyshakuliyeva A."/>
            <person name="Rokas A."/>
            <person name="Ruiz-Duenas F.J."/>
            <person name="Sabat G."/>
            <person name="Salamov A."/>
            <person name="Samejima M."/>
            <person name="Schmutz J."/>
            <person name="Slot J.C."/>
            <person name="St John F."/>
            <person name="Stenlid J."/>
            <person name="Sun H."/>
            <person name="Sun S."/>
            <person name="Syed K."/>
            <person name="Tsang A."/>
            <person name="Wiebenga A."/>
            <person name="Young D."/>
            <person name="Pisabarro A."/>
            <person name="Eastwood D.C."/>
            <person name="Martin F."/>
            <person name="Cullen D."/>
            <person name="Grigoriev I.V."/>
            <person name="Hibbett D.S."/>
        </authorList>
    </citation>
    <scope>NUCLEOTIDE SEQUENCE [LARGE SCALE GENOMIC DNA]</scope>
    <source>
        <strain evidence="3">RWD-64-598 SS2</strain>
    </source>
</reference>
<feature type="region of interest" description="Disordered" evidence="1">
    <location>
        <begin position="412"/>
        <end position="444"/>
    </location>
</feature>
<keyword evidence="3" id="KW-1185">Reference proteome</keyword>
<dbReference type="RefSeq" id="XP_007762908.1">
    <property type="nucleotide sequence ID" value="XM_007764718.1"/>
</dbReference>
<dbReference type="OrthoDB" id="5570013at2759"/>
<dbReference type="KEGG" id="cput:CONPUDRAFT_160841"/>
<dbReference type="Proteomes" id="UP000053558">
    <property type="component" value="Unassembled WGS sequence"/>
</dbReference>